<keyword evidence="2 4" id="KW-0863">Zinc-finger</keyword>
<evidence type="ECO:0000256" key="3">
    <source>
        <dbReference type="ARBA" id="ARBA00022833"/>
    </source>
</evidence>
<dbReference type="GO" id="GO:0000981">
    <property type="term" value="F:DNA-binding transcription factor activity, RNA polymerase II-specific"/>
    <property type="evidence" value="ECO:0007669"/>
    <property type="project" value="TreeGrafter"/>
</dbReference>
<keyword evidence="1" id="KW-0479">Metal-binding</keyword>
<dbReference type="AlphaFoldDB" id="A0A0C3BV29"/>
<gene>
    <name evidence="6" type="ORF">M413DRAFT_431291</name>
</gene>
<feature type="domain" description="MYND-type" evidence="5">
    <location>
        <begin position="86"/>
        <end position="122"/>
    </location>
</feature>
<dbReference type="Gene3D" id="6.10.140.2220">
    <property type="match status" value="1"/>
</dbReference>
<organism evidence="6 7">
    <name type="scientific">Hebeloma cylindrosporum</name>
    <dbReference type="NCBI Taxonomy" id="76867"/>
    <lineage>
        <taxon>Eukaryota</taxon>
        <taxon>Fungi</taxon>
        <taxon>Dikarya</taxon>
        <taxon>Basidiomycota</taxon>
        <taxon>Agaricomycotina</taxon>
        <taxon>Agaricomycetes</taxon>
        <taxon>Agaricomycetidae</taxon>
        <taxon>Agaricales</taxon>
        <taxon>Agaricineae</taxon>
        <taxon>Hymenogastraceae</taxon>
        <taxon>Hebeloma</taxon>
    </lineage>
</organism>
<keyword evidence="7" id="KW-1185">Reference proteome</keyword>
<evidence type="ECO:0000313" key="6">
    <source>
        <dbReference type="EMBL" id="KIM35241.1"/>
    </source>
</evidence>
<dbReference type="PROSITE" id="PS50865">
    <property type="entry name" value="ZF_MYND_2"/>
    <property type="match status" value="1"/>
</dbReference>
<protein>
    <recommendedName>
        <fullName evidence="5">MYND-type domain-containing protein</fullName>
    </recommendedName>
</protein>
<dbReference type="HOGENOM" id="CLU_018400_1_0_1"/>
<reference evidence="7" key="2">
    <citation type="submission" date="2015-01" db="EMBL/GenBank/DDBJ databases">
        <title>Evolutionary Origins and Diversification of the Mycorrhizal Mutualists.</title>
        <authorList>
            <consortium name="DOE Joint Genome Institute"/>
            <consortium name="Mycorrhizal Genomics Consortium"/>
            <person name="Kohler A."/>
            <person name="Kuo A."/>
            <person name="Nagy L.G."/>
            <person name="Floudas D."/>
            <person name="Copeland A."/>
            <person name="Barry K.W."/>
            <person name="Cichocki N."/>
            <person name="Veneault-Fourrey C."/>
            <person name="LaButti K."/>
            <person name="Lindquist E.A."/>
            <person name="Lipzen A."/>
            <person name="Lundell T."/>
            <person name="Morin E."/>
            <person name="Murat C."/>
            <person name="Riley R."/>
            <person name="Ohm R."/>
            <person name="Sun H."/>
            <person name="Tunlid A."/>
            <person name="Henrissat B."/>
            <person name="Grigoriev I.V."/>
            <person name="Hibbett D.S."/>
            <person name="Martin F."/>
        </authorList>
    </citation>
    <scope>NUCLEOTIDE SEQUENCE [LARGE SCALE GENOMIC DNA]</scope>
    <source>
        <strain evidence="7">h7</strain>
    </source>
</reference>
<dbReference type="InterPro" id="IPR024119">
    <property type="entry name" value="TF_DEAF-1"/>
</dbReference>
<accession>A0A0C3BV29</accession>
<reference evidence="6 7" key="1">
    <citation type="submission" date="2014-04" db="EMBL/GenBank/DDBJ databases">
        <authorList>
            <consortium name="DOE Joint Genome Institute"/>
            <person name="Kuo A."/>
            <person name="Gay G."/>
            <person name="Dore J."/>
            <person name="Kohler A."/>
            <person name="Nagy L.G."/>
            <person name="Floudas D."/>
            <person name="Copeland A."/>
            <person name="Barry K.W."/>
            <person name="Cichocki N."/>
            <person name="Veneault-Fourrey C."/>
            <person name="LaButti K."/>
            <person name="Lindquist E.A."/>
            <person name="Lipzen A."/>
            <person name="Lundell T."/>
            <person name="Morin E."/>
            <person name="Murat C."/>
            <person name="Sun H."/>
            <person name="Tunlid A."/>
            <person name="Henrissat B."/>
            <person name="Grigoriev I.V."/>
            <person name="Hibbett D.S."/>
            <person name="Martin F."/>
            <person name="Nordberg H.P."/>
            <person name="Cantor M.N."/>
            <person name="Hua S.X."/>
        </authorList>
    </citation>
    <scope>NUCLEOTIDE SEQUENCE [LARGE SCALE GENOMIC DNA]</scope>
    <source>
        <strain evidence="7">h7</strain>
    </source>
</reference>
<dbReference type="GO" id="GO:0005634">
    <property type="term" value="C:nucleus"/>
    <property type="evidence" value="ECO:0007669"/>
    <property type="project" value="TreeGrafter"/>
</dbReference>
<keyword evidence="3" id="KW-0862">Zinc</keyword>
<dbReference type="GO" id="GO:0008270">
    <property type="term" value="F:zinc ion binding"/>
    <property type="evidence" value="ECO:0007669"/>
    <property type="project" value="UniProtKB-KW"/>
</dbReference>
<dbReference type="PANTHER" id="PTHR10237:SF14">
    <property type="entry name" value="MYND-TYPE DOMAIN-CONTAINING PROTEIN"/>
    <property type="match status" value="1"/>
</dbReference>
<dbReference type="STRING" id="686832.A0A0C3BV29"/>
<dbReference type="InterPro" id="IPR002893">
    <property type="entry name" value="Znf_MYND"/>
</dbReference>
<dbReference type="OrthoDB" id="5282002at2759"/>
<sequence>MDELIQRFSTLATPETMSKMMANAQRAMDHDMSTQTKNISMLPPDPRTANGDINDPARFLQESMSRSPRFPPPDTVPCANVQVAKYEACDKSGTQACSGCRIVSYCSKECQKAHWKSHKGDCKNPLRSEAWTPAWSREHRLPLFITTTTLEKEFLDKNSEEFSVGLHLWGNTPSAIRSHGIWLQTDYADPLEGWDVTAILKAGKAHGAQSEDIYGCLYFFLSEQLRAFAQRIREFKLSFSLFTSDARRLPEIIHKGLTSGYGVARSVRFDRIEVSNILDANYVGIQDVLLNWSPLLARTPTAVIMGCFMNWFTVKEDGRATNAGRIATRTILKCVINKTLLTYAGGQVGHPEDAAYLLTDDMDALYENSKPFSAYLKKQGLDEILRKAKLQLRKKHTIVPHRTLAPLEGPANALPVFRDDESWYNHFIDERITDEVDVLHVV</sequence>
<dbReference type="EMBL" id="KN831826">
    <property type="protein sequence ID" value="KIM35241.1"/>
    <property type="molecule type" value="Genomic_DNA"/>
</dbReference>
<evidence type="ECO:0000256" key="4">
    <source>
        <dbReference type="PROSITE-ProRule" id="PRU00134"/>
    </source>
</evidence>
<dbReference type="PANTHER" id="PTHR10237">
    <property type="entry name" value="DEFORMED EPIDERMAL AUTOREGULATORY FACTOR 1 HOMOLOG SUPPRESSIN"/>
    <property type="match status" value="1"/>
</dbReference>
<evidence type="ECO:0000259" key="5">
    <source>
        <dbReference type="PROSITE" id="PS50865"/>
    </source>
</evidence>
<dbReference type="SUPFAM" id="SSF144232">
    <property type="entry name" value="HIT/MYND zinc finger-like"/>
    <property type="match status" value="1"/>
</dbReference>
<proteinExistence type="predicted"/>
<evidence type="ECO:0000256" key="1">
    <source>
        <dbReference type="ARBA" id="ARBA00022723"/>
    </source>
</evidence>
<evidence type="ECO:0000256" key="2">
    <source>
        <dbReference type="ARBA" id="ARBA00022771"/>
    </source>
</evidence>
<evidence type="ECO:0000313" key="7">
    <source>
        <dbReference type="Proteomes" id="UP000053424"/>
    </source>
</evidence>
<dbReference type="Pfam" id="PF01753">
    <property type="entry name" value="zf-MYND"/>
    <property type="match status" value="1"/>
</dbReference>
<dbReference type="Proteomes" id="UP000053424">
    <property type="component" value="Unassembled WGS sequence"/>
</dbReference>
<name>A0A0C3BV29_HEBCY</name>